<dbReference type="Proteomes" id="UP001482620">
    <property type="component" value="Unassembled WGS sequence"/>
</dbReference>
<dbReference type="EMBL" id="JAHRIQ010046959">
    <property type="protein sequence ID" value="MEQ2236099.1"/>
    <property type="molecule type" value="Genomic_DNA"/>
</dbReference>
<evidence type="ECO:0000256" key="1">
    <source>
        <dbReference type="SAM" id="MobiDB-lite"/>
    </source>
</evidence>
<sequence length="118" mass="13189">MPRIPSPQHRGTPPQMSSIPEKPKTTPHTARLQVPPPHPGPHHTARRDGNARAPRNATPARADTTEHRAHNGTPDPTLRWDKLTQQEVPGQQQASRGWRPPPHPLQPHKHTTSPPLQR</sequence>
<feature type="compositionally biased region" description="Low complexity" evidence="1">
    <location>
        <begin position="51"/>
        <end position="62"/>
    </location>
</feature>
<accession>A0ABV0TU87</accession>
<feature type="region of interest" description="Disordered" evidence="1">
    <location>
        <begin position="1"/>
        <end position="118"/>
    </location>
</feature>
<keyword evidence="3" id="KW-1185">Reference proteome</keyword>
<gene>
    <name evidence="2" type="ORF">ILYODFUR_008997</name>
</gene>
<comment type="caution">
    <text evidence="2">The sequence shown here is derived from an EMBL/GenBank/DDBJ whole genome shotgun (WGS) entry which is preliminary data.</text>
</comment>
<organism evidence="2 3">
    <name type="scientific">Ilyodon furcidens</name>
    <name type="common">goldbreast splitfin</name>
    <dbReference type="NCBI Taxonomy" id="33524"/>
    <lineage>
        <taxon>Eukaryota</taxon>
        <taxon>Metazoa</taxon>
        <taxon>Chordata</taxon>
        <taxon>Craniata</taxon>
        <taxon>Vertebrata</taxon>
        <taxon>Euteleostomi</taxon>
        <taxon>Actinopterygii</taxon>
        <taxon>Neopterygii</taxon>
        <taxon>Teleostei</taxon>
        <taxon>Neoteleostei</taxon>
        <taxon>Acanthomorphata</taxon>
        <taxon>Ovalentaria</taxon>
        <taxon>Atherinomorphae</taxon>
        <taxon>Cyprinodontiformes</taxon>
        <taxon>Goodeidae</taxon>
        <taxon>Ilyodon</taxon>
    </lineage>
</organism>
<proteinExistence type="predicted"/>
<reference evidence="2 3" key="1">
    <citation type="submission" date="2021-06" db="EMBL/GenBank/DDBJ databases">
        <authorList>
            <person name="Palmer J.M."/>
        </authorList>
    </citation>
    <scope>NUCLEOTIDE SEQUENCE [LARGE SCALE GENOMIC DNA]</scope>
    <source>
        <strain evidence="3">if_2019</strain>
        <tissue evidence="2">Muscle</tissue>
    </source>
</reference>
<evidence type="ECO:0000313" key="2">
    <source>
        <dbReference type="EMBL" id="MEQ2236099.1"/>
    </source>
</evidence>
<name>A0ABV0TU87_9TELE</name>
<evidence type="ECO:0000313" key="3">
    <source>
        <dbReference type="Proteomes" id="UP001482620"/>
    </source>
</evidence>
<feature type="compositionally biased region" description="Polar residues" evidence="1">
    <location>
        <begin position="85"/>
        <end position="95"/>
    </location>
</feature>
<protein>
    <submittedName>
        <fullName evidence="2">Uncharacterized protein</fullName>
    </submittedName>
</protein>